<feature type="repeat" description="ANK" evidence="1">
    <location>
        <begin position="56"/>
        <end position="78"/>
    </location>
</feature>
<dbReference type="InterPro" id="IPR002110">
    <property type="entry name" value="Ankyrin_rpt"/>
</dbReference>
<dbReference type="AlphaFoldDB" id="A0A6A4K712"/>
<dbReference type="PROSITE" id="PS50297">
    <property type="entry name" value="ANK_REP_REGION"/>
    <property type="match status" value="1"/>
</dbReference>
<gene>
    <name evidence="2" type="ORF">C3L33_23379</name>
</gene>
<dbReference type="Pfam" id="PF12796">
    <property type="entry name" value="Ank_2"/>
    <property type="match status" value="1"/>
</dbReference>
<dbReference type="EMBL" id="QEFC01006146">
    <property type="protein sequence ID" value="KAE9444723.1"/>
    <property type="molecule type" value="Genomic_DNA"/>
</dbReference>
<dbReference type="Gene3D" id="1.25.40.20">
    <property type="entry name" value="Ankyrin repeat-containing domain"/>
    <property type="match status" value="1"/>
</dbReference>
<name>A0A6A4K712_9ERIC</name>
<reference evidence="2" key="1">
    <citation type="journal article" date="2019" name="Genome Biol. Evol.">
        <title>The Rhododendron genome and chromosomal organization provide insight into shared whole-genome duplications across the heath family (Ericaceae).</title>
        <authorList>
            <person name="Soza V.L."/>
            <person name="Lindsley D."/>
            <person name="Waalkes A."/>
            <person name="Ramage E."/>
            <person name="Patwardhan R.P."/>
            <person name="Burton J.N."/>
            <person name="Adey A."/>
            <person name="Kumar A."/>
            <person name="Qiu R."/>
            <person name="Shendure J."/>
            <person name="Hall B."/>
        </authorList>
    </citation>
    <scope>NUCLEOTIDE SEQUENCE</scope>
    <source>
        <strain evidence="2">RSF 1966-606</strain>
    </source>
</reference>
<dbReference type="PANTHER" id="PTHR24121">
    <property type="entry name" value="NO MECHANORECEPTOR POTENTIAL C, ISOFORM D-RELATED"/>
    <property type="match status" value="1"/>
</dbReference>
<dbReference type="OrthoDB" id="1847170at2759"/>
<dbReference type="PANTHER" id="PTHR24121:SF22">
    <property type="entry name" value="PROTEIN ACCELERATED CELL DEATH 6-LIKE"/>
    <property type="match status" value="1"/>
</dbReference>
<evidence type="ECO:0000313" key="2">
    <source>
        <dbReference type="EMBL" id="KAE9444723.1"/>
    </source>
</evidence>
<proteinExistence type="predicted"/>
<organism evidence="2">
    <name type="scientific">Rhododendron williamsianum</name>
    <dbReference type="NCBI Taxonomy" id="262921"/>
    <lineage>
        <taxon>Eukaryota</taxon>
        <taxon>Viridiplantae</taxon>
        <taxon>Streptophyta</taxon>
        <taxon>Embryophyta</taxon>
        <taxon>Tracheophyta</taxon>
        <taxon>Spermatophyta</taxon>
        <taxon>Magnoliopsida</taxon>
        <taxon>eudicotyledons</taxon>
        <taxon>Gunneridae</taxon>
        <taxon>Pentapetalae</taxon>
        <taxon>asterids</taxon>
        <taxon>Ericales</taxon>
        <taxon>Ericaceae</taxon>
        <taxon>Ericoideae</taxon>
        <taxon>Rhodoreae</taxon>
        <taxon>Rhododendron</taxon>
    </lineage>
</organism>
<accession>A0A6A4K712</accession>
<dbReference type="PROSITE" id="PS50088">
    <property type="entry name" value="ANK_REPEAT"/>
    <property type="match status" value="1"/>
</dbReference>
<dbReference type="InterPro" id="IPR036770">
    <property type="entry name" value="Ankyrin_rpt-contain_sf"/>
</dbReference>
<dbReference type="SMART" id="SM00248">
    <property type="entry name" value="ANK"/>
    <property type="match status" value="2"/>
</dbReference>
<keyword evidence="1" id="KW-0040">ANK repeat</keyword>
<dbReference type="SUPFAM" id="SSF48403">
    <property type="entry name" value="Ankyrin repeat"/>
    <property type="match status" value="1"/>
</dbReference>
<evidence type="ECO:0000256" key="1">
    <source>
        <dbReference type="PROSITE-ProRule" id="PRU00023"/>
    </source>
</evidence>
<protein>
    <submittedName>
        <fullName evidence="2">Uncharacterized protein</fullName>
    </submittedName>
</protein>
<sequence length="141" mass="15083">MEGKLDVLNQYTDRFALQVTPNNDTVLHVVAEFGHSHCVADILTNCPSLLRSANTGRNTPLHIAAAGGHSRVVQSLIDFAKSQGDNQQNGVAAANNSGGSVPAVLTEMLRATNRDGDTRLHNLHLTTRLKFPLGKAKGCET</sequence>
<feature type="non-terminal residue" evidence="2">
    <location>
        <position position="1"/>
    </location>
</feature>
<comment type="caution">
    <text evidence="2">The sequence shown here is derived from an EMBL/GenBank/DDBJ whole genome shotgun (WGS) entry which is preliminary data.</text>
</comment>